<dbReference type="EMBL" id="CAJOBE010001656">
    <property type="protein sequence ID" value="CAF3763148.1"/>
    <property type="molecule type" value="Genomic_DNA"/>
</dbReference>
<dbReference type="EMBL" id="CAJNOO010000209">
    <property type="protein sequence ID" value="CAF0858141.1"/>
    <property type="molecule type" value="Genomic_DNA"/>
</dbReference>
<evidence type="ECO:0000256" key="1">
    <source>
        <dbReference type="SAM" id="Phobius"/>
    </source>
</evidence>
<dbReference type="EMBL" id="CAJOAX010000317">
    <property type="protein sequence ID" value="CAF3565295.1"/>
    <property type="molecule type" value="Genomic_DNA"/>
</dbReference>
<keyword evidence="1" id="KW-0472">Membrane</keyword>
<sequence>MLLATTIMLLVFRSPSAVISVMWLISAKMFINEKAPFRLRKFHSIANLCATLNAATTFIMFIIYGTKFRSEFTHVYCYYLNKIKKKKKIKKSKHEHEREQQMKQLISYNYINNKDNLNNQSKRTSHQEIIQSNDNTTTTLATTNSFPLFKYINNTQRKREYSYEKEFHSINHINDNINHQQNNNHIQYENDNYRKSSTLRLSYDDCLKRLINCR</sequence>
<dbReference type="Proteomes" id="UP000663874">
    <property type="component" value="Unassembled WGS sequence"/>
</dbReference>
<dbReference type="AlphaFoldDB" id="A0A818LA04"/>
<dbReference type="Proteomes" id="UP000663889">
    <property type="component" value="Unassembled WGS sequence"/>
</dbReference>
<protein>
    <submittedName>
        <fullName evidence="4">Uncharacterized protein</fullName>
    </submittedName>
</protein>
<evidence type="ECO:0000313" key="5">
    <source>
        <dbReference type="EMBL" id="CAF3763148.1"/>
    </source>
</evidence>
<name>A0A818LA04_9BILA</name>
<keyword evidence="1" id="KW-0812">Transmembrane</keyword>
<evidence type="ECO:0000313" key="4">
    <source>
        <dbReference type="EMBL" id="CAF3565295.1"/>
    </source>
</evidence>
<gene>
    <name evidence="5" type="ORF">FNK824_LOCUS12923</name>
    <name evidence="4" type="ORF">OTI717_LOCUS5018</name>
    <name evidence="2" type="ORF">RFH988_LOCUS6819</name>
    <name evidence="3" type="ORF">SEV965_LOCUS10946</name>
</gene>
<evidence type="ECO:0000313" key="3">
    <source>
        <dbReference type="EMBL" id="CAF1004220.1"/>
    </source>
</evidence>
<proteinExistence type="predicted"/>
<evidence type="ECO:0000313" key="2">
    <source>
        <dbReference type="EMBL" id="CAF0858141.1"/>
    </source>
</evidence>
<reference evidence="4" key="1">
    <citation type="submission" date="2021-02" db="EMBL/GenBank/DDBJ databases">
        <authorList>
            <person name="Nowell W R."/>
        </authorList>
    </citation>
    <scope>NUCLEOTIDE SEQUENCE</scope>
</reference>
<dbReference type="Proteomes" id="UP000663823">
    <property type="component" value="Unassembled WGS sequence"/>
</dbReference>
<dbReference type="Proteomes" id="UP000663882">
    <property type="component" value="Unassembled WGS sequence"/>
</dbReference>
<dbReference type="Gene3D" id="1.20.1070.10">
    <property type="entry name" value="Rhodopsin 7-helix transmembrane proteins"/>
    <property type="match status" value="1"/>
</dbReference>
<dbReference type="OrthoDB" id="10011262at2759"/>
<feature type="transmembrane region" description="Helical" evidence="1">
    <location>
        <begin position="44"/>
        <end position="64"/>
    </location>
</feature>
<comment type="caution">
    <text evidence="4">The sequence shown here is derived from an EMBL/GenBank/DDBJ whole genome shotgun (WGS) entry which is preliminary data.</text>
</comment>
<accession>A0A818LA04</accession>
<organism evidence="4 6">
    <name type="scientific">Rotaria sordida</name>
    <dbReference type="NCBI Taxonomy" id="392033"/>
    <lineage>
        <taxon>Eukaryota</taxon>
        <taxon>Metazoa</taxon>
        <taxon>Spiralia</taxon>
        <taxon>Gnathifera</taxon>
        <taxon>Rotifera</taxon>
        <taxon>Eurotatoria</taxon>
        <taxon>Bdelloidea</taxon>
        <taxon>Philodinida</taxon>
        <taxon>Philodinidae</taxon>
        <taxon>Rotaria</taxon>
    </lineage>
</organism>
<evidence type="ECO:0000313" key="6">
    <source>
        <dbReference type="Proteomes" id="UP000663823"/>
    </source>
</evidence>
<keyword evidence="1" id="KW-1133">Transmembrane helix</keyword>
<dbReference type="EMBL" id="CAJNOU010000460">
    <property type="protein sequence ID" value="CAF1004220.1"/>
    <property type="molecule type" value="Genomic_DNA"/>
</dbReference>